<protein>
    <submittedName>
        <fullName evidence="2">Uncharacterized protein</fullName>
    </submittedName>
</protein>
<feature type="region of interest" description="Disordered" evidence="1">
    <location>
        <begin position="52"/>
        <end position="78"/>
    </location>
</feature>
<dbReference type="EMBL" id="ML210341">
    <property type="protein sequence ID" value="TFK19435.1"/>
    <property type="molecule type" value="Genomic_DNA"/>
</dbReference>
<dbReference type="Proteomes" id="UP000307440">
    <property type="component" value="Unassembled WGS sequence"/>
</dbReference>
<gene>
    <name evidence="2" type="ORF">FA15DRAFT_674453</name>
</gene>
<sequence>MVSECDVCCFPCMLCAAFFSICGHSTMCRLCAICGCGATKKKEDEEYAGQIEQEMKSQHSHHHQLPEGQSPPQMSAQPAMTMPASVYNHPHYNNRN</sequence>
<keyword evidence="3" id="KW-1185">Reference proteome</keyword>
<proteinExistence type="predicted"/>
<evidence type="ECO:0000256" key="1">
    <source>
        <dbReference type="SAM" id="MobiDB-lite"/>
    </source>
</evidence>
<accession>A0A5C3KHU0</accession>
<name>A0A5C3KHU0_COPMA</name>
<dbReference type="AlphaFoldDB" id="A0A5C3KHU0"/>
<reference evidence="2 3" key="1">
    <citation type="journal article" date="2019" name="Nat. Ecol. Evol.">
        <title>Megaphylogeny resolves global patterns of mushroom evolution.</title>
        <authorList>
            <person name="Varga T."/>
            <person name="Krizsan K."/>
            <person name="Foldi C."/>
            <person name="Dima B."/>
            <person name="Sanchez-Garcia M."/>
            <person name="Sanchez-Ramirez S."/>
            <person name="Szollosi G.J."/>
            <person name="Szarkandi J.G."/>
            <person name="Papp V."/>
            <person name="Albert L."/>
            <person name="Andreopoulos W."/>
            <person name="Angelini C."/>
            <person name="Antonin V."/>
            <person name="Barry K.W."/>
            <person name="Bougher N.L."/>
            <person name="Buchanan P."/>
            <person name="Buyck B."/>
            <person name="Bense V."/>
            <person name="Catcheside P."/>
            <person name="Chovatia M."/>
            <person name="Cooper J."/>
            <person name="Damon W."/>
            <person name="Desjardin D."/>
            <person name="Finy P."/>
            <person name="Geml J."/>
            <person name="Haridas S."/>
            <person name="Hughes K."/>
            <person name="Justo A."/>
            <person name="Karasinski D."/>
            <person name="Kautmanova I."/>
            <person name="Kiss B."/>
            <person name="Kocsube S."/>
            <person name="Kotiranta H."/>
            <person name="LaButti K.M."/>
            <person name="Lechner B.E."/>
            <person name="Liimatainen K."/>
            <person name="Lipzen A."/>
            <person name="Lukacs Z."/>
            <person name="Mihaltcheva S."/>
            <person name="Morgado L.N."/>
            <person name="Niskanen T."/>
            <person name="Noordeloos M.E."/>
            <person name="Ohm R.A."/>
            <person name="Ortiz-Santana B."/>
            <person name="Ovrebo C."/>
            <person name="Racz N."/>
            <person name="Riley R."/>
            <person name="Savchenko A."/>
            <person name="Shiryaev A."/>
            <person name="Soop K."/>
            <person name="Spirin V."/>
            <person name="Szebenyi C."/>
            <person name="Tomsovsky M."/>
            <person name="Tulloss R.E."/>
            <person name="Uehling J."/>
            <person name="Grigoriev I.V."/>
            <person name="Vagvolgyi C."/>
            <person name="Papp T."/>
            <person name="Martin F.M."/>
            <person name="Miettinen O."/>
            <person name="Hibbett D.S."/>
            <person name="Nagy L.G."/>
        </authorList>
    </citation>
    <scope>NUCLEOTIDE SEQUENCE [LARGE SCALE GENOMIC DNA]</scope>
    <source>
        <strain evidence="2 3">CBS 121175</strain>
    </source>
</reference>
<organism evidence="2 3">
    <name type="scientific">Coprinopsis marcescibilis</name>
    <name type="common">Agaric fungus</name>
    <name type="synonym">Psathyrella marcescibilis</name>
    <dbReference type="NCBI Taxonomy" id="230819"/>
    <lineage>
        <taxon>Eukaryota</taxon>
        <taxon>Fungi</taxon>
        <taxon>Dikarya</taxon>
        <taxon>Basidiomycota</taxon>
        <taxon>Agaricomycotina</taxon>
        <taxon>Agaricomycetes</taxon>
        <taxon>Agaricomycetidae</taxon>
        <taxon>Agaricales</taxon>
        <taxon>Agaricineae</taxon>
        <taxon>Psathyrellaceae</taxon>
        <taxon>Coprinopsis</taxon>
    </lineage>
</organism>
<evidence type="ECO:0000313" key="3">
    <source>
        <dbReference type="Proteomes" id="UP000307440"/>
    </source>
</evidence>
<evidence type="ECO:0000313" key="2">
    <source>
        <dbReference type="EMBL" id="TFK19435.1"/>
    </source>
</evidence>